<dbReference type="InterPro" id="IPR039424">
    <property type="entry name" value="SBP_5"/>
</dbReference>
<dbReference type="SUPFAM" id="SSF53850">
    <property type="entry name" value="Periplasmic binding protein-like II"/>
    <property type="match status" value="1"/>
</dbReference>
<dbReference type="GO" id="GO:0042597">
    <property type="term" value="C:periplasmic space"/>
    <property type="evidence" value="ECO:0007669"/>
    <property type="project" value="UniProtKB-ARBA"/>
</dbReference>
<keyword evidence="2" id="KW-0813">Transport</keyword>
<dbReference type="GO" id="GO:0043190">
    <property type="term" value="C:ATP-binding cassette (ABC) transporter complex"/>
    <property type="evidence" value="ECO:0007669"/>
    <property type="project" value="InterPro"/>
</dbReference>
<dbReference type="Pfam" id="PF00496">
    <property type="entry name" value="SBP_bac_5"/>
    <property type="match status" value="1"/>
</dbReference>
<dbReference type="GO" id="GO:0015833">
    <property type="term" value="P:peptide transport"/>
    <property type="evidence" value="ECO:0007669"/>
    <property type="project" value="TreeGrafter"/>
</dbReference>
<feature type="domain" description="Solute-binding protein family 5" evidence="5">
    <location>
        <begin position="97"/>
        <end position="508"/>
    </location>
</feature>
<dbReference type="PANTHER" id="PTHR30290">
    <property type="entry name" value="PERIPLASMIC BINDING COMPONENT OF ABC TRANSPORTER"/>
    <property type="match status" value="1"/>
</dbReference>
<keyword evidence="3 4" id="KW-0732">Signal</keyword>
<dbReference type="InterPro" id="IPR000914">
    <property type="entry name" value="SBP_5_dom"/>
</dbReference>
<evidence type="ECO:0000256" key="3">
    <source>
        <dbReference type="ARBA" id="ARBA00022729"/>
    </source>
</evidence>
<keyword evidence="7" id="KW-1185">Reference proteome</keyword>
<dbReference type="AlphaFoldDB" id="A0A916W7Q3"/>
<comment type="similarity">
    <text evidence="1">Belongs to the bacterial solute-binding protein 5 family.</text>
</comment>
<dbReference type="PROSITE" id="PS51257">
    <property type="entry name" value="PROKAR_LIPOPROTEIN"/>
    <property type="match status" value="1"/>
</dbReference>
<evidence type="ECO:0000313" key="7">
    <source>
        <dbReference type="Proteomes" id="UP000613512"/>
    </source>
</evidence>
<feature type="signal peptide" evidence="4">
    <location>
        <begin position="1"/>
        <end position="23"/>
    </location>
</feature>
<evidence type="ECO:0000256" key="2">
    <source>
        <dbReference type="ARBA" id="ARBA00022448"/>
    </source>
</evidence>
<organism evidence="6 7">
    <name type="scientific">Ornithinibacillus halotolerans</name>
    <dbReference type="NCBI Taxonomy" id="1274357"/>
    <lineage>
        <taxon>Bacteria</taxon>
        <taxon>Bacillati</taxon>
        <taxon>Bacillota</taxon>
        <taxon>Bacilli</taxon>
        <taxon>Bacillales</taxon>
        <taxon>Bacillaceae</taxon>
        <taxon>Ornithinibacillus</taxon>
    </lineage>
</organism>
<dbReference type="InterPro" id="IPR030678">
    <property type="entry name" value="Peptide/Ni-bd"/>
</dbReference>
<sequence>MLNKSRYPLFIVFVILVAITLFACESNEQTNEPIEKQKIEINNVKMNDEPLGSVEITGALYATPTGVFNPIFIQDAYEESILSFTHEQLVTQNESLEFIPQLAKKWEVNEDYTELTVYLEEGIKWHDGEKFTAHDVLFTYQVIADPDYIEAGGLRTAFVQPLLGYNEYVQGNVEEFTGIQVINDYTIKFVYKEPTVNPLFYISAPIIPEHIFKDIPVADIPNAPESTQPDKVIGTGPFIFTHLEEGDRYVLKRFDNYWQGQPFIDTVVWQVVAPPVLPGLMESGEIDFIADPIGIQPPEVNKFSNLTKITLIEQSDFNYQLLGYKHNHLTPDDIDAGIINPNNWVANDKLSTEIREAISYAIDRNKLIDEVYDGHGTVLHAPIPIQSWAYNEELSTNYNYNPEKAKSILDELGYIDTEDDDKFREDANGNEWVLNFNYPTGNEIREKTAEHIQVMLNEIGINVNMRKSDTFAQYIKDLSNNSNDWDLYLMEWDIPTIDPDPSYIWQTESPYNFSRWHSPESEELLNKALSTPDAFDEGYRQKVYKEWQQIFSTDLPALILFSPNTIWAYNERIQGVNPLPTTMFHDVHLWQVKD</sequence>
<dbReference type="Gene3D" id="3.90.76.10">
    <property type="entry name" value="Dipeptide-binding Protein, Domain 1"/>
    <property type="match status" value="1"/>
</dbReference>
<dbReference type="Gene3D" id="3.10.105.10">
    <property type="entry name" value="Dipeptide-binding Protein, Domain 3"/>
    <property type="match status" value="1"/>
</dbReference>
<dbReference type="PANTHER" id="PTHR30290:SF9">
    <property type="entry name" value="OLIGOPEPTIDE-BINDING PROTEIN APPA"/>
    <property type="match status" value="1"/>
</dbReference>
<evidence type="ECO:0000256" key="1">
    <source>
        <dbReference type="ARBA" id="ARBA00005695"/>
    </source>
</evidence>
<evidence type="ECO:0000313" key="6">
    <source>
        <dbReference type="EMBL" id="GGA75822.1"/>
    </source>
</evidence>
<reference evidence="6" key="2">
    <citation type="submission" date="2020-09" db="EMBL/GenBank/DDBJ databases">
        <authorList>
            <person name="Sun Q."/>
            <person name="Zhou Y."/>
        </authorList>
    </citation>
    <scope>NUCLEOTIDE SEQUENCE</scope>
    <source>
        <strain evidence="6">CGMCC 1.12408</strain>
    </source>
</reference>
<evidence type="ECO:0000259" key="5">
    <source>
        <dbReference type="Pfam" id="PF00496"/>
    </source>
</evidence>
<reference evidence="6" key="1">
    <citation type="journal article" date="2014" name="Int. J. Syst. Evol. Microbiol.">
        <title>Complete genome sequence of Corynebacterium casei LMG S-19264T (=DSM 44701T), isolated from a smear-ripened cheese.</title>
        <authorList>
            <consortium name="US DOE Joint Genome Institute (JGI-PGF)"/>
            <person name="Walter F."/>
            <person name="Albersmeier A."/>
            <person name="Kalinowski J."/>
            <person name="Ruckert C."/>
        </authorList>
    </citation>
    <scope>NUCLEOTIDE SEQUENCE</scope>
    <source>
        <strain evidence="6">CGMCC 1.12408</strain>
    </source>
</reference>
<feature type="chain" id="PRO_5036696088" evidence="4">
    <location>
        <begin position="24"/>
        <end position="594"/>
    </location>
</feature>
<evidence type="ECO:0000256" key="4">
    <source>
        <dbReference type="SAM" id="SignalP"/>
    </source>
</evidence>
<comment type="caution">
    <text evidence="6">The sequence shown here is derived from an EMBL/GenBank/DDBJ whole genome shotgun (WGS) entry which is preliminary data.</text>
</comment>
<dbReference type="EMBL" id="BMEY01000008">
    <property type="protein sequence ID" value="GGA75822.1"/>
    <property type="molecule type" value="Genomic_DNA"/>
</dbReference>
<name>A0A916W7Q3_9BACI</name>
<dbReference type="Gene3D" id="3.40.190.10">
    <property type="entry name" value="Periplasmic binding protein-like II"/>
    <property type="match status" value="1"/>
</dbReference>
<protein>
    <submittedName>
        <fullName evidence="6">Peptide ABC transporter substrate-binding protein</fullName>
    </submittedName>
</protein>
<dbReference type="PIRSF" id="PIRSF002741">
    <property type="entry name" value="MppA"/>
    <property type="match status" value="1"/>
</dbReference>
<accession>A0A916W7Q3</accession>
<gene>
    <name evidence="6" type="ORF">GCM10008025_19360</name>
</gene>
<proteinExistence type="inferred from homology"/>
<dbReference type="GO" id="GO:1904680">
    <property type="term" value="F:peptide transmembrane transporter activity"/>
    <property type="evidence" value="ECO:0007669"/>
    <property type="project" value="TreeGrafter"/>
</dbReference>
<dbReference type="Proteomes" id="UP000613512">
    <property type="component" value="Unassembled WGS sequence"/>
</dbReference>